<evidence type="ECO:0000313" key="3">
    <source>
        <dbReference type="EMBL" id="RDH44534.1"/>
    </source>
</evidence>
<comment type="caution">
    <text evidence="3">The sequence shown here is derived from an EMBL/GenBank/DDBJ whole genome shotgun (WGS) entry which is preliminary data.</text>
</comment>
<dbReference type="InterPro" id="IPR001615">
    <property type="entry name" value="Endotoxin_CytB"/>
</dbReference>
<dbReference type="SUPFAM" id="SSF55676">
    <property type="entry name" value="CytB endotoxin-like"/>
    <property type="match status" value="1"/>
</dbReference>
<dbReference type="GO" id="GO:0005576">
    <property type="term" value="C:extracellular region"/>
    <property type="evidence" value="ECO:0007669"/>
    <property type="project" value="InterPro"/>
</dbReference>
<evidence type="ECO:0000256" key="1">
    <source>
        <dbReference type="ARBA" id="ARBA00009676"/>
    </source>
</evidence>
<dbReference type="Gene3D" id="3.40.198.10">
    <property type="entry name" value="Delta-endotoxin CytB-like"/>
    <property type="match status" value="1"/>
</dbReference>
<evidence type="ECO:0000313" key="4">
    <source>
        <dbReference type="Proteomes" id="UP000257039"/>
    </source>
</evidence>
<dbReference type="Proteomes" id="UP000257039">
    <property type="component" value="Unassembled WGS sequence"/>
</dbReference>
<accession>A0A4P9VQ85</accession>
<dbReference type="RefSeq" id="WP_094787667.1">
    <property type="nucleotide sequence ID" value="NZ_NDXW01000001.1"/>
</dbReference>
<gene>
    <name evidence="3" type="ORF">B9G39_14435</name>
</gene>
<dbReference type="Pfam" id="PF01338">
    <property type="entry name" value="Bac_thur_toxin"/>
    <property type="match status" value="1"/>
</dbReference>
<dbReference type="GO" id="GO:0030435">
    <property type="term" value="P:sporulation resulting in formation of a cellular spore"/>
    <property type="evidence" value="ECO:0007669"/>
    <property type="project" value="UniProtKB-KW"/>
</dbReference>
<dbReference type="InterPro" id="IPR035918">
    <property type="entry name" value="CytB_endotoxin-like_sf"/>
</dbReference>
<sequence>MTIEIYPNKSNPVPFQVFLNLEDEQYVQQALAIADLFEKDIDADGQFDMEKAMDTAKNQADLAIVATTNTTLTKSYKTLSALTSSITKALEEQGTMGVSDNEQFNNVIAHAFCDLNAQQDKPWFNICSVAGKDADKTVYTYNMFIITQNASTGSMLAAGPLVLTVTIHDPIEEVLGKKDETQKLRLTLKEQEMSIAIKGFQVVAPLG</sequence>
<protein>
    <submittedName>
        <fullName evidence="3">Type-1Ba cytolytic delta-endotoxin</fullName>
    </submittedName>
</protein>
<keyword evidence="4" id="KW-1185">Reference proteome</keyword>
<dbReference type="AlphaFoldDB" id="A0A4P9VQ85"/>
<organism evidence="3 4">
    <name type="scientific">Zooshikella ganghwensis</name>
    <dbReference type="NCBI Taxonomy" id="202772"/>
    <lineage>
        <taxon>Bacteria</taxon>
        <taxon>Pseudomonadati</taxon>
        <taxon>Pseudomonadota</taxon>
        <taxon>Gammaproteobacteria</taxon>
        <taxon>Oceanospirillales</taxon>
        <taxon>Zooshikellaceae</taxon>
        <taxon>Zooshikella</taxon>
    </lineage>
</organism>
<comment type="similarity">
    <text evidence="1">Belongs to the cyt1/cyt2 endotoxin family.</text>
</comment>
<proteinExistence type="inferred from homology"/>
<name>A0A4P9VQ85_9GAMM</name>
<keyword evidence="2" id="KW-0749">Sporulation</keyword>
<dbReference type="EMBL" id="NDXW01000001">
    <property type="protein sequence ID" value="RDH44534.1"/>
    <property type="molecule type" value="Genomic_DNA"/>
</dbReference>
<reference evidence="3 4" key="1">
    <citation type="submission" date="2017-04" db="EMBL/GenBank/DDBJ databases">
        <title>Draft genome sequence of Zooshikella ganghwensis VG4 isolated from Red Sea sediments.</title>
        <authorList>
            <person name="Rehman Z."/>
            <person name="Alam I."/>
            <person name="Kamau A."/>
            <person name="Bajic V."/>
            <person name="Leiknes T."/>
        </authorList>
    </citation>
    <scope>NUCLEOTIDE SEQUENCE [LARGE SCALE GENOMIC DNA]</scope>
    <source>
        <strain evidence="3 4">VG4</strain>
    </source>
</reference>
<evidence type="ECO:0000256" key="2">
    <source>
        <dbReference type="ARBA" id="ARBA00022969"/>
    </source>
</evidence>